<dbReference type="AlphaFoldDB" id="U2QGZ5"/>
<proteinExistence type="predicted"/>
<protein>
    <submittedName>
        <fullName evidence="1">Uncharacterized protein</fullName>
    </submittedName>
</protein>
<comment type="caution">
    <text evidence="1">The sequence shown here is derived from an EMBL/GenBank/DDBJ whole genome shotgun (WGS) entry which is preliminary data.</text>
</comment>
<accession>U2QGZ5</accession>
<keyword evidence="2" id="KW-1185">Reference proteome</keyword>
<dbReference type="Proteomes" id="UP000017052">
    <property type="component" value="Unassembled WGS sequence"/>
</dbReference>
<reference evidence="1" key="1">
    <citation type="submission" date="2013-08" db="EMBL/GenBank/DDBJ databases">
        <authorList>
            <person name="Durkin A.S."/>
            <person name="Haft D.R."/>
            <person name="McCorrison J."/>
            <person name="Torralba M."/>
            <person name="Gillis M."/>
            <person name="Haft D.H."/>
            <person name="Methe B."/>
            <person name="Sutton G."/>
            <person name="Nelson K.E."/>
        </authorList>
    </citation>
    <scope>NUCLEOTIDE SEQUENCE [LARGE SCALE GENOMIC DNA]</scope>
    <source>
        <strain evidence="1">F0233</strain>
    </source>
</reference>
<sequence>MRTDRDHIPVVFVPPEFPLVYHEERIGCPARAVRLAR</sequence>
<dbReference type="EMBL" id="ACVN02000035">
    <property type="protein sequence ID" value="ERK62175.1"/>
    <property type="molecule type" value="Genomic_DNA"/>
</dbReference>
<evidence type="ECO:0000313" key="1">
    <source>
        <dbReference type="EMBL" id="ERK62175.1"/>
    </source>
</evidence>
<evidence type="ECO:0000313" key="2">
    <source>
        <dbReference type="Proteomes" id="UP000017052"/>
    </source>
</evidence>
<gene>
    <name evidence="1" type="ORF">HMPREF0682_2836</name>
</gene>
<name>U2QGZ5_9ACTN</name>
<organism evidence="1 2">
    <name type="scientific">Propionibacterium acidifaciens F0233</name>
    <dbReference type="NCBI Taxonomy" id="553198"/>
    <lineage>
        <taxon>Bacteria</taxon>
        <taxon>Bacillati</taxon>
        <taxon>Actinomycetota</taxon>
        <taxon>Actinomycetes</taxon>
        <taxon>Propionibacteriales</taxon>
        <taxon>Propionibacteriaceae</taxon>
        <taxon>Propionibacterium</taxon>
    </lineage>
</organism>